<evidence type="ECO:0000313" key="1">
    <source>
        <dbReference type="EMBL" id="KAJ0096248.1"/>
    </source>
</evidence>
<dbReference type="EMBL" id="CM047902">
    <property type="protein sequence ID" value="KAJ0096248.1"/>
    <property type="molecule type" value="Genomic_DNA"/>
</dbReference>
<keyword evidence="2" id="KW-1185">Reference proteome</keyword>
<organism evidence="1 2">
    <name type="scientific">Pistacia atlantica</name>
    <dbReference type="NCBI Taxonomy" id="434234"/>
    <lineage>
        <taxon>Eukaryota</taxon>
        <taxon>Viridiplantae</taxon>
        <taxon>Streptophyta</taxon>
        <taxon>Embryophyta</taxon>
        <taxon>Tracheophyta</taxon>
        <taxon>Spermatophyta</taxon>
        <taxon>Magnoliopsida</taxon>
        <taxon>eudicotyledons</taxon>
        <taxon>Gunneridae</taxon>
        <taxon>Pentapetalae</taxon>
        <taxon>rosids</taxon>
        <taxon>malvids</taxon>
        <taxon>Sapindales</taxon>
        <taxon>Anacardiaceae</taxon>
        <taxon>Pistacia</taxon>
    </lineage>
</organism>
<accession>A0ACC1BBN4</accession>
<sequence length="540" mass="61626">MGFQDSVVPCLIILIIAVLAKTQPIVAADHIQNQNPFNRSSFPKDFIFGTASAAYQYEGAAKKGGRGPSIWDTFTHKYPERITDGSNGDVAVDFYHRYKEDVQIMKEMNTDAFRFSISWSRILPRKIIIALHIIMKVIRIRTMVRDSLDHWSGKLGRGVSKEGIGFYNNLINQLQSTGLQPFVTIFHGDLPQALEDEYGGFLSPRIVDDFGDFAELCFKEFGDRVKHWITLNEPSMYSASGYDWGSGPPGRCSKWVNEACQAGNSSTEPYVVGHNLILSHAAAVKRYRQKFLAIQKGKIGITLTSSWLIPYSDSKPNVEAAKRALDFSFGWYMDPLVYGDYPFTMRTLVGQRLPEFTKEQSKTIKGSLDFIGLNYYTSNYAVNDPVANPVNFSYSKDSLVKYTPKRRGILIGPQAASSWLYVYPKGLRDLLIYIKEHYNNPLVYITENGISEFNNATLPLKEALKDSMRINYYYHHLLFLQRAIKEGVNVKGYFAWSLLDNFEWNSGYTLRFGINFVDYNNGLKRYPKQSAIWFKNFLQK</sequence>
<evidence type="ECO:0000313" key="2">
    <source>
        <dbReference type="Proteomes" id="UP001164250"/>
    </source>
</evidence>
<reference evidence="2" key="1">
    <citation type="journal article" date="2023" name="G3 (Bethesda)">
        <title>Genome assembly and association tests identify interacting loci associated with vigor, precocity, and sex in interspecific pistachio rootstocks.</title>
        <authorList>
            <person name="Palmer W."/>
            <person name="Jacygrad E."/>
            <person name="Sagayaradj S."/>
            <person name="Cavanaugh K."/>
            <person name="Han R."/>
            <person name="Bertier L."/>
            <person name="Beede B."/>
            <person name="Kafkas S."/>
            <person name="Golino D."/>
            <person name="Preece J."/>
            <person name="Michelmore R."/>
        </authorList>
    </citation>
    <scope>NUCLEOTIDE SEQUENCE [LARGE SCALE GENOMIC DNA]</scope>
</reference>
<gene>
    <name evidence="1" type="ORF">Patl1_17272</name>
</gene>
<comment type="caution">
    <text evidence="1">The sequence shown here is derived from an EMBL/GenBank/DDBJ whole genome shotgun (WGS) entry which is preliminary data.</text>
</comment>
<dbReference type="Proteomes" id="UP001164250">
    <property type="component" value="Chromosome 6"/>
</dbReference>
<proteinExistence type="predicted"/>
<protein>
    <submittedName>
        <fullName evidence="1">Uncharacterized protein</fullName>
    </submittedName>
</protein>
<name>A0ACC1BBN4_9ROSI</name>